<gene>
    <name evidence="1" type="ORF">Q31b_17860</name>
</gene>
<dbReference type="InterPro" id="IPR011050">
    <property type="entry name" value="Pectin_lyase_fold/virulence"/>
</dbReference>
<organism evidence="1 2">
    <name type="scientific">Novipirellula aureliae</name>
    <dbReference type="NCBI Taxonomy" id="2527966"/>
    <lineage>
        <taxon>Bacteria</taxon>
        <taxon>Pseudomonadati</taxon>
        <taxon>Planctomycetota</taxon>
        <taxon>Planctomycetia</taxon>
        <taxon>Pirellulales</taxon>
        <taxon>Pirellulaceae</taxon>
        <taxon>Novipirellula</taxon>
    </lineage>
</organism>
<keyword evidence="2" id="KW-1185">Reference proteome</keyword>
<accession>A0A5C6E5Z8</accession>
<proteinExistence type="predicted"/>
<dbReference type="Proteomes" id="UP000315471">
    <property type="component" value="Unassembled WGS sequence"/>
</dbReference>
<dbReference type="SUPFAM" id="SSF51126">
    <property type="entry name" value="Pectin lyase-like"/>
    <property type="match status" value="1"/>
</dbReference>
<dbReference type="Gene3D" id="2.160.20.10">
    <property type="entry name" value="Single-stranded right-handed beta-helix, Pectin lyase-like"/>
    <property type="match status" value="1"/>
</dbReference>
<comment type="caution">
    <text evidence="1">The sequence shown here is derived from an EMBL/GenBank/DDBJ whole genome shotgun (WGS) entry which is preliminary data.</text>
</comment>
<dbReference type="AlphaFoldDB" id="A0A5C6E5Z8"/>
<sequence length="59" mass="6631">MDEASAPGGGVVLFHPGEYRTATIFLIDNVTLRLEKDSLKETKDSNTCKENLMQQRLFT</sequence>
<dbReference type="EMBL" id="SJPY01000002">
    <property type="protein sequence ID" value="TWU44250.1"/>
    <property type="molecule type" value="Genomic_DNA"/>
</dbReference>
<protein>
    <submittedName>
        <fullName evidence="1">Uncharacterized protein</fullName>
    </submittedName>
</protein>
<evidence type="ECO:0000313" key="2">
    <source>
        <dbReference type="Proteomes" id="UP000315471"/>
    </source>
</evidence>
<dbReference type="InterPro" id="IPR012334">
    <property type="entry name" value="Pectin_lyas_fold"/>
</dbReference>
<reference evidence="1 2" key="1">
    <citation type="submission" date="2019-02" db="EMBL/GenBank/DDBJ databases">
        <title>Deep-cultivation of Planctomycetes and their phenomic and genomic characterization uncovers novel biology.</title>
        <authorList>
            <person name="Wiegand S."/>
            <person name="Jogler M."/>
            <person name="Boedeker C."/>
            <person name="Pinto D."/>
            <person name="Vollmers J."/>
            <person name="Rivas-Marin E."/>
            <person name="Kohn T."/>
            <person name="Peeters S.H."/>
            <person name="Heuer A."/>
            <person name="Rast P."/>
            <person name="Oberbeckmann S."/>
            <person name="Bunk B."/>
            <person name="Jeske O."/>
            <person name="Meyerdierks A."/>
            <person name="Storesund J.E."/>
            <person name="Kallscheuer N."/>
            <person name="Luecker S."/>
            <person name="Lage O.M."/>
            <person name="Pohl T."/>
            <person name="Merkel B.J."/>
            <person name="Hornburger P."/>
            <person name="Mueller R.-W."/>
            <person name="Bruemmer F."/>
            <person name="Labrenz M."/>
            <person name="Spormann A.M."/>
            <person name="Op Den Camp H."/>
            <person name="Overmann J."/>
            <person name="Amann R."/>
            <person name="Jetten M.S.M."/>
            <person name="Mascher T."/>
            <person name="Medema M.H."/>
            <person name="Devos D.P."/>
            <person name="Kaster A.-K."/>
            <person name="Ovreas L."/>
            <person name="Rohde M."/>
            <person name="Galperin M.Y."/>
            <person name="Jogler C."/>
        </authorList>
    </citation>
    <scope>NUCLEOTIDE SEQUENCE [LARGE SCALE GENOMIC DNA]</scope>
    <source>
        <strain evidence="1 2">Q31b</strain>
    </source>
</reference>
<evidence type="ECO:0000313" key="1">
    <source>
        <dbReference type="EMBL" id="TWU44250.1"/>
    </source>
</evidence>
<name>A0A5C6E5Z8_9BACT</name>